<accession>A0ABU7PDF7</accession>
<comment type="caution">
    <text evidence="2">The sequence shown here is derived from an EMBL/GenBank/DDBJ whole genome shotgun (WGS) entry which is preliminary data.</text>
</comment>
<organism evidence="2 3">
    <name type="scientific">Actinacidiphila polyblastidii</name>
    <dbReference type="NCBI Taxonomy" id="3110430"/>
    <lineage>
        <taxon>Bacteria</taxon>
        <taxon>Bacillati</taxon>
        <taxon>Actinomycetota</taxon>
        <taxon>Actinomycetes</taxon>
        <taxon>Kitasatosporales</taxon>
        <taxon>Streptomycetaceae</taxon>
        <taxon>Actinacidiphila</taxon>
    </lineage>
</organism>
<evidence type="ECO:0000313" key="2">
    <source>
        <dbReference type="EMBL" id="MEE4543349.1"/>
    </source>
</evidence>
<dbReference type="PANTHER" id="PTHR43649">
    <property type="entry name" value="ARABINOSE-BINDING PROTEIN-RELATED"/>
    <property type="match status" value="1"/>
</dbReference>
<dbReference type="InterPro" id="IPR050490">
    <property type="entry name" value="Bact_solute-bd_prot1"/>
</dbReference>
<dbReference type="PANTHER" id="PTHR43649:SF14">
    <property type="entry name" value="BLR3389 PROTEIN"/>
    <property type="match status" value="1"/>
</dbReference>
<proteinExistence type="predicted"/>
<feature type="region of interest" description="Disordered" evidence="1">
    <location>
        <begin position="1"/>
        <end position="26"/>
    </location>
</feature>
<gene>
    <name evidence="2" type="ORF">V2S66_15390</name>
</gene>
<dbReference type="EMBL" id="JAZEWV010000010">
    <property type="protein sequence ID" value="MEE4543349.1"/>
    <property type="molecule type" value="Genomic_DNA"/>
</dbReference>
<sequence length="455" mass="46914">MKRALTAAVTPGGSRRATRRAARGTTRSAVTAVSAALVLAATATACGSGGPGGSGSGGGRVTVWSLQDTALNPVQKDSISAYNAAAKGPRVSMQTFVNDPYKQKLQTALGSPNAPDVFLNWGGGNLSTYVSSGDVADLSADLDAAFRARFLPSVLAGGTVGGKVYGVPMEGVQPVALFSNKDVLARAGIAAPPASWQDLLDDVDAMKAAGVTPIALAGSQAWTELMWMEYLLDRVGGPQVFANIQAGRPGAWDDPAVATALTMIRTLVDRGAFGTNYGSVGQDSGGADALLAKGRAGMELMGSWEYAGQLATAPDFVQQGRLGWSAFPTVPNGKGDPKDVVGNPSNFFSVTAKSGERAAAVDFITRTVAAPSYVKDLISIGQVPAIAGIEEQLRTGPNAGYTTFVYGLVQQAPSFTQSWDQALDPATAQTLLTNLQKVFNKQSSPGQFVSAMDAA</sequence>
<reference evidence="2 3" key="1">
    <citation type="submission" date="2023-12" db="EMBL/GenBank/DDBJ databases">
        <title>Streptomyces sp. V4-01.</title>
        <authorList>
            <person name="Somphong A."/>
            <person name="Phongsopitanun W."/>
        </authorList>
    </citation>
    <scope>NUCLEOTIDE SEQUENCE [LARGE SCALE GENOMIC DNA]</scope>
    <source>
        <strain evidence="2 3">V4-01</strain>
    </source>
</reference>
<dbReference type="InterPro" id="IPR006059">
    <property type="entry name" value="SBP"/>
</dbReference>
<evidence type="ECO:0000256" key="1">
    <source>
        <dbReference type="SAM" id="MobiDB-lite"/>
    </source>
</evidence>
<dbReference type="RefSeq" id="WP_330795670.1">
    <property type="nucleotide sequence ID" value="NZ_JAZEWV010000010.1"/>
</dbReference>
<dbReference type="SUPFAM" id="SSF53850">
    <property type="entry name" value="Periplasmic binding protein-like II"/>
    <property type="match status" value="1"/>
</dbReference>
<name>A0ABU7PDF7_9ACTN</name>
<evidence type="ECO:0000313" key="3">
    <source>
        <dbReference type="Proteomes" id="UP001344658"/>
    </source>
</evidence>
<dbReference type="Gene3D" id="3.40.190.10">
    <property type="entry name" value="Periplasmic binding protein-like II"/>
    <property type="match status" value="2"/>
</dbReference>
<dbReference type="Proteomes" id="UP001344658">
    <property type="component" value="Unassembled WGS sequence"/>
</dbReference>
<dbReference type="Pfam" id="PF01547">
    <property type="entry name" value="SBP_bac_1"/>
    <property type="match status" value="1"/>
</dbReference>
<keyword evidence="3" id="KW-1185">Reference proteome</keyword>
<protein>
    <submittedName>
        <fullName evidence="2">Extracellular solute-binding protein</fullName>
    </submittedName>
</protein>